<dbReference type="AlphaFoldDB" id="A0A6L6LC99"/>
<dbReference type="RefSeq" id="WP_155219843.1">
    <property type="nucleotide sequence ID" value="NZ_WNAJ01000026.1"/>
</dbReference>
<organism evidence="1 2">
    <name type="scientific">Roseburia intestinalis</name>
    <dbReference type="NCBI Taxonomy" id="166486"/>
    <lineage>
        <taxon>Bacteria</taxon>
        <taxon>Bacillati</taxon>
        <taxon>Bacillota</taxon>
        <taxon>Clostridia</taxon>
        <taxon>Lachnospirales</taxon>
        <taxon>Lachnospiraceae</taxon>
        <taxon>Roseburia</taxon>
    </lineage>
</organism>
<dbReference type="Proteomes" id="UP000478483">
    <property type="component" value="Unassembled WGS sequence"/>
</dbReference>
<protein>
    <submittedName>
        <fullName evidence="1">Uncharacterized protein</fullName>
    </submittedName>
</protein>
<proteinExistence type="predicted"/>
<comment type="caution">
    <text evidence="1">The sequence shown here is derived from an EMBL/GenBank/DDBJ whole genome shotgun (WGS) entry which is preliminary data.</text>
</comment>
<evidence type="ECO:0000313" key="1">
    <source>
        <dbReference type="EMBL" id="MTR86659.1"/>
    </source>
</evidence>
<accession>A0A6L6LC99</accession>
<evidence type="ECO:0000313" key="2">
    <source>
        <dbReference type="Proteomes" id="UP000478483"/>
    </source>
</evidence>
<reference evidence="1 2" key="1">
    <citation type="journal article" date="2019" name="Nat. Med.">
        <title>A library of human gut bacterial isolates paired with longitudinal multiomics data enables mechanistic microbiome research.</title>
        <authorList>
            <person name="Poyet M."/>
            <person name="Groussin M."/>
            <person name="Gibbons S.M."/>
            <person name="Avila-Pacheco J."/>
            <person name="Jiang X."/>
            <person name="Kearney S.M."/>
            <person name="Perrotta A.R."/>
            <person name="Berdy B."/>
            <person name="Zhao S."/>
            <person name="Lieberman T.D."/>
            <person name="Swanson P.K."/>
            <person name="Smith M."/>
            <person name="Roesemann S."/>
            <person name="Alexander J.E."/>
            <person name="Rich S.A."/>
            <person name="Livny J."/>
            <person name="Vlamakis H."/>
            <person name="Clish C."/>
            <person name="Bullock K."/>
            <person name="Deik A."/>
            <person name="Scott J."/>
            <person name="Pierce K.A."/>
            <person name="Xavier R.J."/>
            <person name="Alm E.J."/>
        </authorList>
    </citation>
    <scope>NUCLEOTIDE SEQUENCE [LARGE SCALE GENOMIC DNA]</scope>
    <source>
        <strain evidence="1 2">BIOML-A1</strain>
    </source>
</reference>
<dbReference type="EMBL" id="WNAJ01000026">
    <property type="protein sequence ID" value="MTR86659.1"/>
    <property type="molecule type" value="Genomic_DNA"/>
</dbReference>
<gene>
    <name evidence="1" type="ORF">GMD50_16765</name>
</gene>
<name>A0A6L6LC99_9FIRM</name>
<sequence>MARDDYFVIAYRILAYLYACLERNNSWIVRMPELGDVQGKQFWERFLT</sequence>